<evidence type="ECO:0000313" key="2">
    <source>
        <dbReference type="EMBL" id="MFC5456756.1"/>
    </source>
</evidence>
<keyword evidence="1" id="KW-0732">Signal</keyword>
<organism evidence="2 3">
    <name type="scientific">Prosthecobacter fluviatilis</name>
    <dbReference type="NCBI Taxonomy" id="445931"/>
    <lineage>
        <taxon>Bacteria</taxon>
        <taxon>Pseudomonadati</taxon>
        <taxon>Verrucomicrobiota</taxon>
        <taxon>Verrucomicrobiia</taxon>
        <taxon>Verrucomicrobiales</taxon>
        <taxon>Verrucomicrobiaceae</taxon>
        <taxon>Prosthecobacter</taxon>
    </lineage>
</organism>
<dbReference type="RefSeq" id="WP_377169326.1">
    <property type="nucleotide sequence ID" value="NZ_JBHSMQ010000007.1"/>
</dbReference>
<feature type="signal peptide" evidence="1">
    <location>
        <begin position="1"/>
        <end position="17"/>
    </location>
</feature>
<name>A0ABW0KVW4_9BACT</name>
<sequence length="657" mass="71467">MRTVFLLCCVFAASLRAQSPSGLFTLLHTKPFVAEVTSVSSSAGGFKLALRADDGAESSYEYRSSNPTREQQFVAQLKEHRRYAFPQCLMDFLGLDETVRLVRILPRTASLMPTAPSVPSGLMDLGREHPFRATVLDAGLGEKSCAMVLMGADSRLYLASGPYPSDVAPKVAERLKRGETYEFPAALEDVLLSEDQRAARARPKSAEIAVLGRYIGAWSGTVEGDATARVQMNCHWLADGTGIWRELHFAREGAEESPTVDIARILYHSGAKAYVSADPAAGGATALTSTWDEATRTFTSVLPAPESGQTRINTATFTTEARIDWKTVTRDASGKVMATKRGSYVRTARKVPPVKLPAAAPKVALESQPAGGNGSYTAMSSTTGMLSMVTAGQQKVVAPRALMEPVIDTDLFKMRELPPFRGRVTHLEFNADSIRATVERVDQRQVKIHHTRDADWDEAVKMAKRLRPGTMHEFPAALAEGYQPPAEGSVALPSTDAMRALSAFIGEWSMHWTAGPGRDRNDKITVNYFWSHDGTGLWREVHLPEGIRTGSGTGGAAQGDARPYVEASLTTYDPATQKYSETYSSSPKGDGSVDVEWDAKTQTYSLLMKAAPSAAGLQNRGMRRIVSPERIEFHTKTMTADGNVLSESGGYYRRIGP</sequence>
<comment type="caution">
    <text evidence="2">The sequence shown here is derived from an EMBL/GenBank/DDBJ whole genome shotgun (WGS) entry which is preliminary data.</text>
</comment>
<protein>
    <recommendedName>
        <fullName evidence="4">DUF4412 domain-containing protein</fullName>
    </recommendedName>
</protein>
<accession>A0ABW0KVW4</accession>
<dbReference type="EMBL" id="JBHSMQ010000007">
    <property type="protein sequence ID" value="MFC5456756.1"/>
    <property type="molecule type" value="Genomic_DNA"/>
</dbReference>
<evidence type="ECO:0008006" key="4">
    <source>
        <dbReference type="Google" id="ProtNLM"/>
    </source>
</evidence>
<dbReference type="Proteomes" id="UP001596052">
    <property type="component" value="Unassembled WGS sequence"/>
</dbReference>
<evidence type="ECO:0000256" key="1">
    <source>
        <dbReference type="SAM" id="SignalP"/>
    </source>
</evidence>
<keyword evidence="3" id="KW-1185">Reference proteome</keyword>
<feature type="chain" id="PRO_5047461201" description="DUF4412 domain-containing protein" evidence="1">
    <location>
        <begin position="18"/>
        <end position="657"/>
    </location>
</feature>
<proteinExistence type="predicted"/>
<evidence type="ECO:0000313" key="3">
    <source>
        <dbReference type="Proteomes" id="UP001596052"/>
    </source>
</evidence>
<reference evidence="3" key="1">
    <citation type="journal article" date="2019" name="Int. J. Syst. Evol. Microbiol.">
        <title>The Global Catalogue of Microorganisms (GCM) 10K type strain sequencing project: providing services to taxonomists for standard genome sequencing and annotation.</title>
        <authorList>
            <consortium name="The Broad Institute Genomics Platform"/>
            <consortium name="The Broad Institute Genome Sequencing Center for Infectious Disease"/>
            <person name="Wu L."/>
            <person name="Ma J."/>
        </authorList>
    </citation>
    <scope>NUCLEOTIDE SEQUENCE [LARGE SCALE GENOMIC DNA]</scope>
    <source>
        <strain evidence="3">CGMCC 4.1469</strain>
    </source>
</reference>
<gene>
    <name evidence="2" type="ORF">ACFQDI_17955</name>
</gene>